<gene>
    <name evidence="4" type="primary">TTF2</name>
    <name evidence="4" type="ORF">P7K49_016259</name>
</gene>
<dbReference type="EMBL" id="JASSZA010000007">
    <property type="protein sequence ID" value="KAK2106745.1"/>
    <property type="molecule type" value="Genomic_DNA"/>
</dbReference>
<evidence type="ECO:0000313" key="5">
    <source>
        <dbReference type="Proteomes" id="UP001266305"/>
    </source>
</evidence>
<dbReference type="InterPro" id="IPR027417">
    <property type="entry name" value="P-loop_NTPase"/>
</dbReference>
<accession>A0ABQ9VBL3</accession>
<evidence type="ECO:0000256" key="2">
    <source>
        <dbReference type="ARBA" id="ARBA00022801"/>
    </source>
</evidence>
<proteinExistence type="predicted"/>
<keyword evidence="5" id="KW-1185">Reference proteome</keyword>
<keyword evidence="1" id="KW-0547">Nucleotide-binding</keyword>
<evidence type="ECO:0000256" key="1">
    <source>
        <dbReference type="ARBA" id="ARBA00022741"/>
    </source>
</evidence>
<dbReference type="Proteomes" id="UP001266305">
    <property type="component" value="Unassembled WGS sequence"/>
</dbReference>
<dbReference type="PANTHER" id="PTHR45626">
    <property type="entry name" value="TRANSCRIPTION TERMINATION FACTOR 2-RELATED"/>
    <property type="match status" value="1"/>
</dbReference>
<dbReference type="InterPro" id="IPR050628">
    <property type="entry name" value="SNF2_RAD54_helicase_TF"/>
</dbReference>
<evidence type="ECO:0000313" key="4">
    <source>
        <dbReference type="EMBL" id="KAK2106745.1"/>
    </source>
</evidence>
<name>A0ABQ9VBL3_SAGOE</name>
<organism evidence="4 5">
    <name type="scientific">Saguinus oedipus</name>
    <name type="common">Cotton-top tamarin</name>
    <name type="synonym">Oedipomidas oedipus</name>
    <dbReference type="NCBI Taxonomy" id="9490"/>
    <lineage>
        <taxon>Eukaryota</taxon>
        <taxon>Metazoa</taxon>
        <taxon>Chordata</taxon>
        <taxon>Craniata</taxon>
        <taxon>Vertebrata</taxon>
        <taxon>Euteleostomi</taxon>
        <taxon>Mammalia</taxon>
        <taxon>Eutheria</taxon>
        <taxon>Euarchontoglires</taxon>
        <taxon>Primates</taxon>
        <taxon>Haplorrhini</taxon>
        <taxon>Platyrrhini</taxon>
        <taxon>Cebidae</taxon>
        <taxon>Callitrichinae</taxon>
        <taxon>Saguinus</taxon>
    </lineage>
</organism>
<keyword evidence="2" id="KW-0378">Hydrolase</keyword>
<dbReference type="SUPFAM" id="SSF52540">
    <property type="entry name" value="P-loop containing nucleoside triphosphate hydrolases"/>
    <property type="match status" value="1"/>
</dbReference>
<evidence type="ECO:0000256" key="3">
    <source>
        <dbReference type="ARBA" id="ARBA00022840"/>
    </source>
</evidence>
<keyword evidence="3" id="KW-0067">ATP-binding</keyword>
<dbReference type="CDD" id="cd18793">
    <property type="entry name" value="SF2_C_SNF"/>
    <property type="match status" value="1"/>
</dbReference>
<dbReference type="PANTHER" id="PTHR45626:SF50">
    <property type="entry name" value="TRANSCRIPTION TERMINATION FACTOR 2"/>
    <property type="match status" value="1"/>
</dbReference>
<dbReference type="InterPro" id="IPR049730">
    <property type="entry name" value="SNF2/RAD54-like_C"/>
</dbReference>
<reference evidence="4 5" key="1">
    <citation type="submission" date="2023-05" db="EMBL/GenBank/DDBJ databases">
        <title>B98-5 Cell Line De Novo Hybrid Assembly: An Optical Mapping Approach.</title>
        <authorList>
            <person name="Kananen K."/>
            <person name="Auerbach J.A."/>
            <person name="Kautto E."/>
            <person name="Blachly J.S."/>
        </authorList>
    </citation>
    <scope>NUCLEOTIDE SEQUENCE [LARGE SCALE GENOMIC DNA]</scope>
    <source>
        <strain evidence="4">B95-8</strain>
        <tissue evidence="4">Cell line</tissue>
    </source>
</reference>
<comment type="caution">
    <text evidence="4">The sequence shown here is derived from an EMBL/GenBank/DDBJ whole genome shotgun (WGS) entry which is preliminary data.</text>
</comment>
<dbReference type="Gene3D" id="3.40.50.300">
    <property type="entry name" value="P-loop containing nucleotide triphosphate hydrolases"/>
    <property type="match status" value="2"/>
</dbReference>
<protein>
    <submittedName>
        <fullName evidence="4">Transcription termination factor, RNA polymerase II</fullName>
    </submittedName>
</protein>
<sequence>MDKMGQGVIYGKNFGLIAVVIVSQWTNMLKVVALHLKKHGLTYATIDGSVNPKQRMDLVEAFNCSRGPQVQAGHIRAASLIVLSYTERILNPSLEDQACDRIYRVGQQKDVVIHSVLIKCKVFGDDFTNEAPEAYPQANHSQKFKFVCEGTVEEKILQLQEKKKDLAKQVLSGSGESVTKLTLADLRVLFGI</sequence>